<accession>A0AAW2SFI9</accession>
<dbReference type="AlphaFoldDB" id="A0AAW2SFI9"/>
<name>A0AAW2SFI9_9LAMI</name>
<dbReference type="PANTHER" id="PTHR48475:SF2">
    <property type="entry name" value="RIBONUCLEASE H"/>
    <property type="match status" value="1"/>
</dbReference>
<protein>
    <submittedName>
        <fullName evidence="1">Uncharacterized protein</fullName>
    </submittedName>
</protein>
<dbReference type="EMBL" id="JACGWM010000002">
    <property type="protein sequence ID" value="KAL0391209.1"/>
    <property type="molecule type" value="Genomic_DNA"/>
</dbReference>
<dbReference type="PANTHER" id="PTHR48475">
    <property type="entry name" value="RIBONUCLEASE H"/>
    <property type="match status" value="1"/>
</dbReference>
<comment type="caution">
    <text evidence="1">The sequence shown here is derived from an EMBL/GenBank/DDBJ whole genome shotgun (WGS) entry which is preliminary data.</text>
</comment>
<reference evidence="1" key="1">
    <citation type="submission" date="2020-06" db="EMBL/GenBank/DDBJ databases">
        <authorList>
            <person name="Li T."/>
            <person name="Hu X."/>
            <person name="Zhang T."/>
            <person name="Song X."/>
            <person name="Zhang H."/>
            <person name="Dai N."/>
            <person name="Sheng W."/>
            <person name="Hou X."/>
            <person name="Wei L."/>
        </authorList>
    </citation>
    <scope>NUCLEOTIDE SEQUENCE</scope>
    <source>
        <strain evidence="1">KEN8</strain>
        <tissue evidence="1">Leaf</tissue>
    </source>
</reference>
<sequence>MIPPKLFAERLEDLTWCAELGIQQKFTSVAYPQANGSTPRSNTGETPFSLVYGSEAIISVEAELETFRIQYYEQENNDNLLRTNLDLIDEVREDVHAHIGSYKQRVVDAYSRRVRKREFQVADVVLRRAGTLGLVGDST</sequence>
<evidence type="ECO:0000313" key="1">
    <source>
        <dbReference type="EMBL" id="KAL0391209.1"/>
    </source>
</evidence>
<reference evidence="1" key="2">
    <citation type="journal article" date="2024" name="Plant">
        <title>Genomic evolution and insights into agronomic trait innovations of Sesamum species.</title>
        <authorList>
            <person name="Miao H."/>
            <person name="Wang L."/>
            <person name="Qu L."/>
            <person name="Liu H."/>
            <person name="Sun Y."/>
            <person name="Le M."/>
            <person name="Wang Q."/>
            <person name="Wei S."/>
            <person name="Zheng Y."/>
            <person name="Lin W."/>
            <person name="Duan Y."/>
            <person name="Cao H."/>
            <person name="Xiong S."/>
            <person name="Wang X."/>
            <person name="Wei L."/>
            <person name="Li C."/>
            <person name="Ma Q."/>
            <person name="Ju M."/>
            <person name="Zhao R."/>
            <person name="Li G."/>
            <person name="Mu C."/>
            <person name="Tian Q."/>
            <person name="Mei H."/>
            <person name="Zhang T."/>
            <person name="Gao T."/>
            <person name="Zhang H."/>
        </authorList>
    </citation>
    <scope>NUCLEOTIDE SEQUENCE</scope>
    <source>
        <strain evidence="1">KEN8</strain>
    </source>
</reference>
<proteinExistence type="predicted"/>
<organism evidence="1">
    <name type="scientific">Sesamum calycinum</name>
    <dbReference type="NCBI Taxonomy" id="2727403"/>
    <lineage>
        <taxon>Eukaryota</taxon>
        <taxon>Viridiplantae</taxon>
        <taxon>Streptophyta</taxon>
        <taxon>Embryophyta</taxon>
        <taxon>Tracheophyta</taxon>
        <taxon>Spermatophyta</taxon>
        <taxon>Magnoliopsida</taxon>
        <taxon>eudicotyledons</taxon>
        <taxon>Gunneridae</taxon>
        <taxon>Pentapetalae</taxon>
        <taxon>asterids</taxon>
        <taxon>lamiids</taxon>
        <taxon>Lamiales</taxon>
        <taxon>Pedaliaceae</taxon>
        <taxon>Sesamum</taxon>
    </lineage>
</organism>
<gene>
    <name evidence="1" type="ORF">Scaly_0478000</name>
</gene>